<dbReference type="InterPro" id="IPR050386">
    <property type="entry name" value="Glycosyl_hydrolase_5"/>
</dbReference>
<evidence type="ECO:0000256" key="4">
    <source>
        <dbReference type="ARBA" id="ARBA00023316"/>
    </source>
</evidence>
<dbReference type="OrthoDB" id="1887033at2759"/>
<comment type="caution">
    <text evidence="7">The sequence shown here is derived from an EMBL/GenBank/DDBJ whole genome shotgun (WGS) entry which is preliminary data.</text>
</comment>
<keyword evidence="8" id="KW-1185">Reference proteome</keyword>
<dbReference type="FunFam" id="3.20.20.80:FF:000130">
    <property type="entry name" value="Endoglucanase C"/>
    <property type="match status" value="1"/>
</dbReference>
<dbReference type="InterPro" id="IPR001547">
    <property type="entry name" value="Glyco_hydro_5"/>
</dbReference>
<name>A0A3D8RAL3_9HELO</name>
<dbReference type="GO" id="GO:0008422">
    <property type="term" value="F:beta-glucosidase activity"/>
    <property type="evidence" value="ECO:0007669"/>
    <property type="project" value="TreeGrafter"/>
</dbReference>
<sequence>MATGILKIDGDRIIDENGDRVILAGAGLGGWMNMENFITGFPGHEKGHRAAMLEALGEDKYTFFFDKWLEYFFTEADAAYFSRLGLNCIRIPINYRHFEDDINPRVLKVGGFKHLDRVIDICAKAGIYTIIDLHALPGGANCGWHSDNVTIEAQLWDYKDFQDRGVWLWEQIAARYKGNSWVAGYNPINEPADPQHTRLIAYYERLESAIRKVDPDHILWLDGNTYSMDFSAFTYVMPNCAYALHDYSLMGFPTGQPYVGSAEQKAQLRHQYARKSEFHHKYGAAIWNGEFGPIYANPQYEPDAENINQQRYELLGEQMSIYSEEKICWTIWLYKDIGLQGMVYTSPESPWNTLIQPFLEKKKRLNLDQWGKYPSDDMNKLLEPIQDLIITESPDVAKIYPKQWTLERHVDRAILHTFMSESLQGEFANLFKGKSFEELDTLAKSFHFDQCKQRDGLNKIMSEHANK</sequence>
<dbReference type="Gene3D" id="3.20.20.80">
    <property type="entry name" value="Glycosidases"/>
    <property type="match status" value="1"/>
</dbReference>
<dbReference type="GO" id="GO:0009251">
    <property type="term" value="P:glucan catabolic process"/>
    <property type="evidence" value="ECO:0007669"/>
    <property type="project" value="TreeGrafter"/>
</dbReference>
<dbReference type="PANTHER" id="PTHR31297:SF13">
    <property type="entry name" value="PUTATIVE-RELATED"/>
    <property type="match status" value="1"/>
</dbReference>
<accession>A0A3D8RAL3</accession>
<dbReference type="SUPFAM" id="SSF51445">
    <property type="entry name" value="(Trans)glycosidases"/>
    <property type="match status" value="1"/>
</dbReference>
<dbReference type="PANTHER" id="PTHR31297">
    <property type="entry name" value="GLUCAN ENDO-1,6-BETA-GLUCOSIDASE B"/>
    <property type="match status" value="1"/>
</dbReference>
<dbReference type="EMBL" id="PDLM01000008">
    <property type="protein sequence ID" value="RDW70948.1"/>
    <property type="molecule type" value="Genomic_DNA"/>
</dbReference>
<evidence type="ECO:0000313" key="8">
    <source>
        <dbReference type="Proteomes" id="UP000256645"/>
    </source>
</evidence>
<dbReference type="STRING" id="1849047.A0A3D8RAL3"/>
<evidence type="ECO:0000256" key="2">
    <source>
        <dbReference type="ARBA" id="ARBA00022801"/>
    </source>
</evidence>
<dbReference type="Proteomes" id="UP000256645">
    <property type="component" value="Unassembled WGS sequence"/>
</dbReference>
<feature type="domain" description="Glycoside hydrolase family 5" evidence="6">
    <location>
        <begin position="68"/>
        <end position="335"/>
    </location>
</feature>
<dbReference type="GO" id="GO:0009986">
    <property type="term" value="C:cell surface"/>
    <property type="evidence" value="ECO:0007669"/>
    <property type="project" value="TreeGrafter"/>
</dbReference>
<reference evidence="7 8" key="1">
    <citation type="journal article" date="2018" name="IMA Fungus">
        <title>IMA Genome-F 9: Draft genome sequence of Annulohypoxylon stygium, Aspergillus mulundensis, Berkeleyomyces basicola (syn. Thielaviopsis basicola), Ceratocystis smalleyi, two Cercospora beticola strains, Coleophoma cylindrospora, Fusarium fracticaudum, Phialophora cf. hyalina, and Morchella septimelata.</title>
        <authorList>
            <person name="Wingfield B.D."/>
            <person name="Bills G.F."/>
            <person name="Dong Y."/>
            <person name="Huang W."/>
            <person name="Nel W.J."/>
            <person name="Swalarsk-Parry B.S."/>
            <person name="Vaghefi N."/>
            <person name="Wilken P.M."/>
            <person name="An Z."/>
            <person name="de Beer Z.W."/>
            <person name="De Vos L."/>
            <person name="Chen L."/>
            <person name="Duong T.A."/>
            <person name="Gao Y."/>
            <person name="Hammerbacher A."/>
            <person name="Kikkert J.R."/>
            <person name="Li Y."/>
            <person name="Li H."/>
            <person name="Li K."/>
            <person name="Li Q."/>
            <person name="Liu X."/>
            <person name="Ma X."/>
            <person name="Naidoo K."/>
            <person name="Pethybridge S.J."/>
            <person name="Sun J."/>
            <person name="Steenkamp E.T."/>
            <person name="van der Nest M.A."/>
            <person name="van Wyk S."/>
            <person name="Wingfield M.J."/>
            <person name="Xiong C."/>
            <person name="Yue Q."/>
            <person name="Zhang X."/>
        </authorList>
    </citation>
    <scope>NUCLEOTIDE SEQUENCE [LARGE SCALE GENOMIC DNA]</scope>
    <source>
        <strain evidence="7 8">BP6252</strain>
    </source>
</reference>
<evidence type="ECO:0000256" key="5">
    <source>
        <dbReference type="RuleBase" id="RU361153"/>
    </source>
</evidence>
<proteinExistence type="inferred from homology"/>
<evidence type="ECO:0000259" key="6">
    <source>
        <dbReference type="Pfam" id="PF00150"/>
    </source>
</evidence>
<evidence type="ECO:0000313" key="7">
    <source>
        <dbReference type="EMBL" id="RDW70948.1"/>
    </source>
</evidence>
<keyword evidence="2 5" id="KW-0378">Hydrolase</keyword>
<evidence type="ECO:0000256" key="1">
    <source>
        <dbReference type="ARBA" id="ARBA00005641"/>
    </source>
</evidence>
<protein>
    <recommendedName>
        <fullName evidence="6">Glycoside hydrolase family 5 domain-containing protein</fullName>
    </recommendedName>
</protein>
<dbReference type="GO" id="GO:0071555">
    <property type="term" value="P:cell wall organization"/>
    <property type="evidence" value="ECO:0007669"/>
    <property type="project" value="UniProtKB-KW"/>
</dbReference>
<keyword evidence="4" id="KW-0961">Cell wall biogenesis/degradation</keyword>
<keyword evidence="3 5" id="KW-0326">Glycosidase</keyword>
<dbReference type="GO" id="GO:0005576">
    <property type="term" value="C:extracellular region"/>
    <property type="evidence" value="ECO:0007669"/>
    <property type="project" value="TreeGrafter"/>
</dbReference>
<organism evidence="7 8">
    <name type="scientific">Coleophoma cylindrospora</name>
    <dbReference type="NCBI Taxonomy" id="1849047"/>
    <lineage>
        <taxon>Eukaryota</taxon>
        <taxon>Fungi</taxon>
        <taxon>Dikarya</taxon>
        <taxon>Ascomycota</taxon>
        <taxon>Pezizomycotina</taxon>
        <taxon>Leotiomycetes</taxon>
        <taxon>Helotiales</taxon>
        <taxon>Dermateaceae</taxon>
        <taxon>Coleophoma</taxon>
    </lineage>
</organism>
<dbReference type="Pfam" id="PF00150">
    <property type="entry name" value="Cellulase"/>
    <property type="match status" value="1"/>
</dbReference>
<dbReference type="InterPro" id="IPR017853">
    <property type="entry name" value="GH"/>
</dbReference>
<evidence type="ECO:0000256" key="3">
    <source>
        <dbReference type="ARBA" id="ARBA00023295"/>
    </source>
</evidence>
<gene>
    <name evidence="7" type="ORF">BP6252_07511</name>
</gene>
<dbReference type="AlphaFoldDB" id="A0A3D8RAL3"/>
<comment type="similarity">
    <text evidence="1 5">Belongs to the glycosyl hydrolase 5 (cellulase A) family.</text>
</comment>